<dbReference type="EMBL" id="GBRH01280518">
    <property type="protein sequence ID" value="JAD17377.1"/>
    <property type="molecule type" value="Transcribed_RNA"/>
</dbReference>
<evidence type="ECO:0000313" key="1">
    <source>
        <dbReference type="EMBL" id="JAD17377.1"/>
    </source>
</evidence>
<reference evidence="1" key="2">
    <citation type="journal article" date="2015" name="Data Brief">
        <title>Shoot transcriptome of the giant reed, Arundo donax.</title>
        <authorList>
            <person name="Barrero R.A."/>
            <person name="Guerrero F.D."/>
            <person name="Moolhuijzen P."/>
            <person name="Goolsby J.A."/>
            <person name="Tidwell J."/>
            <person name="Bellgard S.E."/>
            <person name="Bellgard M.I."/>
        </authorList>
    </citation>
    <scope>NUCLEOTIDE SEQUENCE</scope>
    <source>
        <tissue evidence="1">Shoot tissue taken approximately 20 cm above the soil surface</tissue>
    </source>
</reference>
<name>A0A0A8Y070_ARUDO</name>
<reference evidence="1" key="1">
    <citation type="submission" date="2014-09" db="EMBL/GenBank/DDBJ databases">
        <authorList>
            <person name="Magalhaes I.L.F."/>
            <person name="Oliveira U."/>
            <person name="Santos F.R."/>
            <person name="Vidigal T.H.D.A."/>
            <person name="Brescovit A.D."/>
            <person name="Santos A.J."/>
        </authorList>
    </citation>
    <scope>NUCLEOTIDE SEQUENCE</scope>
    <source>
        <tissue evidence="1">Shoot tissue taken approximately 20 cm above the soil surface</tissue>
    </source>
</reference>
<sequence length="49" mass="5302">MLRPESSGPSSDTAVYANPPNHNIITKRPFGTTGFGFGLCTIAHYSYNI</sequence>
<organism evidence="1">
    <name type="scientific">Arundo donax</name>
    <name type="common">Giant reed</name>
    <name type="synonym">Donax arundinaceus</name>
    <dbReference type="NCBI Taxonomy" id="35708"/>
    <lineage>
        <taxon>Eukaryota</taxon>
        <taxon>Viridiplantae</taxon>
        <taxon>Streptophyta</taxon>
        <taxon>Embryophyta</taxon>
        <taxon>Tracheophyta</taxon>
        <taxon>Spermatophyta</taxon>
        <taxon>Magnoliopsida</taxon>
        <taxon>Liliopsida</taxon>
        <taxon>Poales</taxon>
        <taxon>Poaceae</taxon>
        <taxon>PACMAD clade</taxon>
        <taxon>Arundinoideae</taxon>
        <taxon>Arundineae</taxon>
        <taxon>Arundo</taxon>
    </lineage>
</organism>
<accession>A0A0A8Y070</accession>
<proteinExistence type="predicted"/>
<protein>
    <submittedName>
        <fullName evidence="1">Uncharacterized protein</fullName>
    </submittedName>
</protein>
<dbReference type="AlphaFoldDB" id="A0A0A8Y070"/>